<dbReference type="InterPro" id="IPR036691">
    <property type="entry name" value="Endo/exonu/phosph_ase_sf"/>
</dbReference>
<dbReference type="SMR" id="B4K1Z5"/>
<keyword evidence="2" id="KW-1185">Reference proteome</keyword>
<accession>B4K1Z5</accession>
<gene>
    <name evidence="1" type="primary">Dgri\GH22569</name>
    <name evidence="1" type="ORF">Dgri_GH22569</name>
</gene>
<reference evidence="1 2" key="1">
    <citation type="journal article" date="2007" name="Nature">
        <title>Evolution of genes and genomes on the Drosophila phylogeny.</title>
        <authorList>
            <consortium name="Drosophila 12 Genomes Consortium"/>
            <person name="Clark A.G."/>
            <person name="Eisen M.B."/>
            <person name="Smith D.R."/>
            <person name="Bergman C.M."/>
            <person name="Oliver B."/>
            <person name="Markow T.A."/>
            <person name="Kaufman T.C."/>
            <person name="Kellis M."/>
            <person name="Gelbart W."/>
            <person name="Iyer V.N."/>
            <person name="Pollard D.A."/>
            <person name="Sackton T.B."/>
            <person name="Larracuente A.M."/>
            <person name="Singh N.D."/>
            <person name="Abad J.P."/>
            <person name="Abt D.N."/>
            <person name="Adryan B."/>
            <person name="Aguade M."/>
            <person name="Akashi H."/>
            <person name="Anderson W.W."/>
            <person name="Aquadro C.F."/>
            <person name="Ardell D.H."/>
            <person name="Arguello R."/>
            <person name="Artieri C.G."/>
            <person name="Barbash D.A."/>
            <person name="Barker D."/>
            <person name="Barsanti P."/>
            <person name="Batterham P."/>
            <person name="Batzoglou S."/>
            <person name="Begun D."/>
            <person name="Bhutkar A."/>
            <person name="Blanco E."/>
            <person name="Bosak S.A."/>
            <person name="Bradley R.K."/>
            <person name="Brand A.D."/>
            <person name="Brent M.R."/>
            <person name="Brooks A.N."/>
            <person name="Brown R.H."/>
            <person name="Butlin R.K."/>
            <person name="Caggese C."/>
            <person name="Calvi B.R."/>
            <person name="Bernardo de Carvalho A."/>
            <person name="Caspi A."/>
            <person name="Castrezana S."/>
            <person name="Celniker S.E."/>
            <person name="Chang J.L."/>
            <person name="Chapple C."/>
            <person name="Chatterji S."/>
            <person name="Chinwalla A."/>
            <person name="Civetta A."/>
            <person name="Clifton S.W."/>
            <person name="Comeron J.M."/>
            <person name="Costello J.C."/>
            <person name="Coyne J.A."/>
            <person name="Daub J."/>
            <person name="David R.G."/>
            <person name="Delcher A.L."/>
            <person name="Delehaunty K."/>
            <person name="Do C.B."/>
            <person name="Ebling H."/>
            <person name="Edwards K."/>
            <person name="Eickbush T."/>
            <person name="Evans J.D."/>
            <person name="Filipski A."/>
            <person name="Findeiss S."/>
            <person name="Freyhult E."/>
            <person name="Fulton L."/>
            <person name="Fulton R."/>
            <person name="Garcia A.C."/>
            <person name="Gardiner A."/>
            <person name="Garfield D.A."/>
            <person name="Garvin B.E."/>
            <person name="Gibson G."/>
            <person name="Gilbert D."/>
            <person name="Gnerre S."/>
            <person name="Godfrey J."/>
            <person name="Good R."/>
            <person name="Gotea V."/>
            <person name="Gravely B."/>
            <person name="Greenberg A.J."/>
            <person name="Griffiths-Jones S."/>
            <person name="Gross S."/>
            <person name="Guigo R."/>
            <person name="Gustafson E.A."/>
            <person name="Haerty W."/>
            <person name="Hahn M.W."/>
            <person name="Halligan D.L."/>
            <person name="Halpern A.L."/>
            <person name="Halter G.M."/>
            <person name="Han M.V."/>
            <person name="Heger A."/>
            <person name="Hillier L."/>
            <person name="Hinrichs A.S."/>
            <person name="Holmes I."/>
            <person name="Hoskins R.A."/>
            <person name="Hubisz M.J."/>
            <person name="Hultmark D."/>
            <person name="Huntley M.A."/>
            <person name="Jaffe D.B."/>
            <person name="Jagadeeshan S."/>
            <person name="Jeck W.R."/>
            <person name="Johnson J."/>
            <person name="Jones C.D."/>
            <person name="Jordan W.C."/>
            <person name="Karpen G.H."/>
            <person name="Kataoka E."/>
            <person name="Keightley P.D."/>
            <person name="Kheradpour P."/>
            <person name="Kirkness E.F."/>
            <person name="Koerich L.B."/>
            <person name="Kristiansen K."/>
            <person name="Kudrna D."/>
            <person name="Kulathinal R.J."/>
            <person name="Kumar S."/>
            <person name="Kwok R."/>
            <person name="Lander E."/>
            <person name="Langley C.H."/>
            <person name="Lapoint R."/>
            <person name="Lazzaro B.P."/>
            <person name="Lee S.J."/>
            <person name="Levesque L."/>
            <person name="Li R."/>
            <person name="Lin C.F."/>
            <person name="Lin M.F."/>
            <person name="Lindblad-Toh K."/>
            <person name="Llopart A."/>
            <person name="Long M."/>
            <person name="Low L."/>
            <person name="Lozovsky E."/>
            <person name="Lu J."/>
            <person name="Luo M."/>
            <person name="Machado C.A."/>
            <person name="Makalowski W."/>
            <person name="Marzo M."/>
            <person name="Matsuda M."/>
            <person name="Matzkin L."/>
            <person name="McAllister B."/>
            <person name="McBride C.S."/>
            <person name="McKernan B."/>
            <person name="McKernan K."/>
            <person name="Mendez-Lago M."/>
            <person name="Minx P."/>
            <person name="Mollenhauer M.U."/>
            <person name="Montooth K."/>
            <person name="Mount S.M."/>
            <person name="Mu X."/>
            <person name="Myers E."/>
            <person name="Negre B."/>
            <person name="Newfeld S."/>
            <person name="Nielsen R."/>
            <person name="Noor M.A."/>
            <person name="O'Grady P."/>
            <person name="Pachter L."/>
            <person name="Papaceit M."/>
            <person name="Parisi M.J."/>
            <person name="Parisi M."/>
            <person name="Parts L."/>
            <person name="Pedersen J.S."/>
            <person name="Pesole G."/>
            <person name="Phillippy A.M."/>
            <person name="Ponting C.P."/>
            <person name="Pop M."/>
            <person name="Porcelli D."/>
            <person name="Powell J.R."/>
            <person name="Prohaska S."/>
            <person name="Pruitt K."/>
            <person name="Puig M."/>
            <person name="Quesneville H."/>
            <person name="Ram K.R."/>
            <person name="Rand D."/>
            <person name="Rasmussen M.D."/>
            <person name="Reed L.K."/>
            <person name="Reenan R."/>
            <person name="Reily A."/>
            <person name="Remington K.A."/>
            <person name="Rieger T.T."/>
            <person name="Ritchie M.G."/>
            <person name="Robin C."/>
            <person name="Rogers Y.H."/>
            <person name="Rohde C."/>
            <person name="Rozas J."/>
            <person name="Rubenfield M.J."/>
            <person name="Ruiz A."/>
            <person name="Russo S."/>
            <person name="Salzberg S.L."/>
            <person name="Sanchez-Gracia A."/>
            <person name="Saranga D.J."/>
            <person name="Sato H."/>
            <person name="Schaeffer S.W."/>
            <person name="Schatz M.C."/>
            <person name="Schlenke T."/>
            <person name="Schwartz R."/>
            <person name="Segarra C."/>
            <person name="Singh R.S."/>
            <person name="Sirot L."/>
            <person name="Sirota M."/>
            <person name="Sisneros N.B."/>
            <person name="Smith C.D."/>
            <person name="Smith T.F."/>
            <person name="Spieth J."/>
            <person name="Stage D.E."/>
            <person name="Stark A."/>
            <person name="Stephan W."/>
            <person name="Strausberg R.L."/>
            <person name="Strempel S."/>
            <person name="Sturgill D."/>
            <person name="Sutton G."/>
            <person name="Sutton G.G."/>
            <person name="Tao W."/>
            <person name="Teichmann S."/>
            <person name="Tobari Y.N."/>
            <person name="Tomimura Y."/>
            <person name="Tsolas J.M."/>
            <person name="Valente V.L."/>
            <person name="Venter E."/>
            <person name="Venter J.C."/>
            <person name="Vicario S."/>
            <person name="Vieira F.G."/>
            <person name="Vilella A.J."/>
            <person name="Villasante A."/>
            <person name="Walenz B."/>
            <person name="Wang J."/>
            <person name="Wasserman M."/>
            <person name="Watts T."/>
            <person name="Wilson D."/>
            <person name="Wilson R.K."/>
            <person name="Wing R.A."/>
            <person name="Wolfner M.F."/>
            <person name="Wong A."/>
            <person name="Wong G.K."/>
            <person name="Wu C.I."/>
            <person name="Wu G."/>
            <person name="Yamamoto D."/>
            <person name="Yang H.P."/>
            <person name="Yang S.P."/>
            <person name="Yorke J.A."/>
            <person name="Yoshida K."/>
            <person name="Zdobnov E."/>
            <person name="Zhang P."/>
            <person name="Zhang Y."/>
            <person name="Zimin A.V."/>
            <person name="Baldwin J."/>
            <person name="Abdouelleil A."/>
            <person name="Abdulkadir J."/>
            <person name="Abebe A."/>
            <person name="Abera B."/>
            <person name="Abreu J."/>
            <person name="Acer S.C."/>
            <person name="Aftuck L."/>
            <person name="Alexander A."/>
            <person name="An P."/>
            <person name="Anderson E."/>
            <person name="Anderson S."/>
            <person name="Arachi H."/>
            <person name="Azer M."/>
            <person name="Bachantsang P."/>
            <person name="Barry A."/>
            <person name="Bayul T."/>
            <person name="Berlin A."/>
            <person name="Bessette D."/>
            <person name="Bloom T."/>
            <person name="Blye J."/>
            <person name="Boguslavskiy L."/>
            <person name="Bonnet C."/>
            <person name="Boukhgalter B."/>
            <person name="Bourzgui I."/>
            <person name="Brown A."/>
            <person name="Cahill P."/>
            <person name="Channer S."/>
            <person name="Cheshatsang Y."/>
            <person name="Chuda L."/>
            <person name="Citroen M."/>
            <person name="Collymore A."/>
            <person name="Cooke P."/>
            <person name="Costello M."/>
            <person name="D'Aco K."/>
            <person name="Daza R."/>
            <person name="De Haan G."/>
            <person name="DeGray S."/>
            <person name="DeMaso C."/>
            <person name="Dhargay N."/>
            <person name="Dooley K."/>
            <person name="Dooley E."/>
            <person name="Doricent M."/>
            <person name="Dorje P."/>
            <person name="Dorjee K."/>
            <person name="Dupes A."/>
            <person name="Elong R."/>
            <person name="Falk J."/>
            <person name="Farina A."/>
            <person name="Faro S."/>
            <person name="Ferguson D."/>
            <person name="Fisher S."/>
            <person name="Foley C.D."/>
            <person name="Franke A."/>
            <person name="Friedrich D."/>
            <person name="Gadbois L."/>
            <person name="Gearin G."/>
            <person name="Gearin C.R."/>
            <person name="Giannoukos G."/>
            <person name="Goode T."/>
            <person name="Graham J."/>
            <person name="Grandbois E."/>
            <person name="Grewal S."/>
            <person name="Gyaltsen K."/>
            <person name="Hafez N."/>
            <person name="Hagos B."/>
            <person name="Hall J."/>
            <person name="Henson C."/>
            <person name="Hollinger A."/>
            <person name="Honan T."/>
            <person name="Huard M.D."/>
            <person name="Hughes L."/>
            <person name="Hurhula B."/>
            <person name="Husby M.E."/>
            <person name="Kamat A."/>
            <person name="Kanga B."/>
            <person name="Kashin S."/>
            <person name="Khazanovich D."/>
            <person name="Kisner P."/>
            <person name="Lance K."/>
            <person name="Lara M."/>
            <person name="Lee W."/>
            <person name="Lennon N."/>
            <person name="Letendre F."/>
            <person name="LeVine R."/>
            <person name="Lipovsky A."/>
            <person name="Liu X."/>
            <person name="Liu J."/>
            <person name="Liu S."/>
            <person name="Lokyitsang T."/>
            <person name="Lokyitsang Y."/>
            <person name="Lubonja R."/>
            <person name="Lui A."/>
            <person name="MacDonald P."/>
            <person name="Magnisalis V."/>
            <person name="Maru K."/>
            <person name="Matthews C."/>
            <person name="McCusker W."/>
            <person name="McDonough S."/>
            <person name="Mehta T."/>
            <person name="Meldrim J."/>
            <person name="Meneus L."/>
            <person name="Mihai O."/>
            <person name="Mihalev A."/>
            <person name="Mihova T."/>
            <person name="Mittelman R."/>
            <person name="Mlenga V."/>
            <person name="Montmayeur A."/>
            <person name="Mulrain L."/>
            <person name="Navidi A."/>
            <person name="Naylor J."/>
            <person name="Negash T."/>
            <person name="Nguyen T."/>
            <person name="Nguyen N."/>
            <person name="Nicol R."/>
            <person name="Norbu C."/>
            <person name="Norbu N."/>
            <person name="Novod N."/>
            <person name="O'Neill B."/>
            <person name="Osman S."/>
            <person name="Markiewicz E."/>
            <person name="Oyono O.L."/>
            <person name="Patti C."/>
            <person name="Phunkhang P."/>
            <person name="Pierre F."/>
            <person name="Priest M."/>
            <person name="Raghuraman S."/>
            <person name="Rege F."/>
            <person name="Reyes R."/>
            <person name="Rise C."/>
            <person name="Rogov P."/>
            <person name="Ross K."/>
            <person name="Ryan E."/>
            <person name="Settipalli S."/>
            <person name="Shea T."/>
            <person name="Sherpa N."/>
            <person name="Shi L."/>
            <person name="Shih D."/>
            <person name="Sparrow T."/>
            <person name="Spaulding J."/>
            <person name="Stalker J."/>
            <person name="Stange-Thomann N."/>
            <person name="Stavropoulos S."/>
            <person name="Stone C."/>
            <person name="Strader C."/>
            <person name="Tesfaye S."/>
            <person name="Thomson T."/>
            <person name="Thoulutsang Y."/>
            <person name="Thoulutsang D."/>
            <person name="Topham K."/>
            <person name="Topping I."/>
            <person name="Tsamla T."/>
            <person name="Vassiliev H."/>
            <person name="Vo A."/>
            <person name="Wangchuk T."/>
            <person name="Wangdi T."/>
            <person name="Weiand M."/>
            <person name="Wilkinson J."/>
            <person name="Wilson A."/>
            <person name="Yadav S."/>
            <person name="Young G."/>
            <person name="Yu Q."/>
            <person name="Zembek L."/>
            <person name="Zhong D."/>
            <person name="Zimmer A."/>
            <person name="Zwirko Z."/>
            <person name="Jaffe D.B."/>
            <person name="Alvarez P."/>
            <person name="Brockman W."/>
            <person name="Butler J."/>
            <person name="Chin C."/>
            <person name="Gnerre S."/>
            <person name="Grabherr M."/>
            <person name="Kleber M."/>
            <person name="Mauceli E."/>
            <person name="MacCallum I."/>
        </authorList>
    </citation>
    <scope>NUCLEOTIDE SEQUENCE [LARGE SCALE GENOMIC DNA]</scope>
    <source>
        <strain evidence="2">Tucson 15287-2541.00</strain>
    </source>
</reference>
<dbReference type="HOGENOM" id="CLU_1300838_0_0_1"/>
<dbReference type="PhylomeDB" id="B4K1Z5"/>
<evidence type="ECO:0000313" key="1">
    <source>
        <dbReference type="EMBL" id="EDW05226.1"/>
    </source>
</evidence>
<dbReference type="EMBL" id="CH918148">
    <property type="protein sequence ID" value="EDW05226.1"/>
    <property type="molecule type" value="Genomic_DNA"/>
</dbReference>
<evidence type="ECO:0000313" key="2">
    <source>
        <dbReference type="Proteomes" id="UP000001070"/>
    </source>
</evidence>
<name>B4K1Z5_DROGR</name>
<dbReference type="InParanoid" id="B4K1Z5"/>
<sequence length="212" mass="24029">MFTSKHLGLALIQEPWVNNVIKGLFIADSKVIWDGRDPAPRACMMVRKSINFTILSEFLTRDCVPILVYTKGIVSAYFAKYTPCPQPEEENLVEYCRKEKIPVLIGCDANAHHTIWGGSDINLRGRNPRKTNWEGYKSTLELSLANRLSSTARNPLELDRATGELNKCLIGAFEGNCPVAKKFMEKDASWNDSLERLCVTIRRLFNKPPRVI</sequence>
<organism evidence="2">
    <name type="scientific">Drosophila grimshawi</name>
    <name type="common">Hawaiian fruit fly</name>
    <name type="synonym">Idiomyia grimshawi</name>
    <dbReference type="NCBI Taxonomy" id="7222"/>
    <lineage>
        <taxon>Eukaryota</taxon>
        <taxon>Metazoa</taxon>
        <taxon>Ecdysozoa</taxon>
        <taxon>Arthropoda</taxon>
        <taxon>Hexapoda</taxon>
        <taxon>Insecta</taxon>
        <taxon>Pterygota</taxon>
        <taxon>Neoptera</taxon>
        <taxon>Endopterygota</taxon>
        <taxon>Diptera</taxon>
        <taxon>Brachycera</taxon>
        <taxon>Muscomorpha</taxon>
        <taxon>Ephydroidea</taxon>
        <taxon>Drosophilidae</taxon>
        <taxon>Drosophila</taxon>
        <taxon>Hawaiian Drosophila</taxon>
    </lineage>
</organism>
<protein>
    <submittedName>
        <fullName evidence="1">GH22569</fullName>
    </submittedName>
</protein>
<proteinExistence type="predicted"/>
<dbReference type="Proteomes" id="UP000001070">
    <property type="component" value="Unassembled WGS sequence"/>
</dbReference>
<dbReference type="SUPFAM" id="SSF56219">
    <property type="entry name" value="DNase I-like"/>
    <property type="match status" value="1"/>
</dbReference>
<dbReference type="AlphaFoldDB" id="B4K1Z5"/>
<dbReference type="Gene3D" id="3.60.10.10">
    <property type="entry name" value="Endonuclease/exonuclease/phosphatase"/>
    <property type="match status" value="1"/>
</dbReference>